<dbReference type="EMBL" id="JAKOGI010001378">
    <property type="protein sequence ID" value="KAJ8425941.1"/>
    <property type="molecule type" value="Genomic_DNA"/>
</dbReference>
<comment type="caution">
    <text evidence="1">The sequence shown here is derived from an EMBL/GenBank/DDBJ whole genome shotgun (WGS) entry which is preliminary data.</text>
</comment>
<dbReference type="Proteomes" id="UP001153076">
    <property type="component" value="Unassembled WGS sequence"/>
</dbReference>
<reference evidence="1" key="1">
    <citation type="submission" date="2022-04" db="EMBL/GenBank/DDBJ databases">
        <title>Carnegiea gigantea Genome sequencing and assembly v2.</title>
        <authorList>
            <person name="Copetti D."/>
            <person name="Sanderson M.J."/>
            <person name="Burquez A."/>
            <person name="Wojciechowski M.F."/>
        </authorList>
    </citation>
    <scope>NUCLEOTIDE SEQUENCE</scope>
    <source>
        <strain evidence="1">SGP5-SGP5p</strain>
        <tissue evidence="1">Aerial part</tissue>
    </source>
</reference>
<dbReference type="OrthoDB" id="851886at2759"/>
<protein>
    <submittedName>
        <fullName evidence="1">Uncharacterized protein</fullName>
    </submittedName>
</protein>
<proteinExistence type="predicted"/>
<evidence type="ECO:0000313" key="1">
    <source>
        <dbReference type="EMBL" id="KAJ8425941.1"/>
    </source>
</evidence>
<accession>A0A9Q1GV43</accession>
<gene>
    <name evidence="1" type="ORF">Cgig2_018739</name>
</gene>
<sequence>MVNDDTETPDMGTIPKFGCQILGSPSLSKLGIMMGRPLKTGRPTKEIDRLGYAQLLIKVKEGEELPDKTKFATEKDILIKQQAIYKWRVPDAHTAIEIDKPGCLIYKLMTSLKYLKKPLRELNRNYFNDIHHRREIMRTSLEAVPRQLQLMPENLQSSIADGYIKSLSKAMGSLKMRGAMVNDKCLISLNQASKRNKGFLSFEYLGVPITFDRLSSSDFQHLDNVETQQHLLFVSQFTKTVREEIMKGLGIQVTP</sequence>
<organism evidence="1 2">
    <name type="scientific">Carnegiea gigantea</name>
    <dbReference type="NCBI Taxonomy" id="171969"/>
    <lineage>
        <taxon>Eukaryota</taxon>
        <taxon>Viridiplantae</taxon>
        <taxon>Streptophyta</taxon>
        <taxon>Embryophyta</taxon>
        <taxon>Tracheophyta</taxon>
        <taxon>Spermatophyta</taxon>
        <taxon>Magnoliopsida</taxon>
        <taxon>eudicotyledons</taxon>
        <taxon>Gunneridae</taxon>
        <taxon>Pentapetalae</taxon>
        <taxon>Caryophyllales</taxon>
        <taxon>Cactineae</taxon>
        <taxon>Cactaceae</taxon>
        <taxon>Cactoideae</taxon>
        <taxon>Echinocereeae</taxon>
        <taxon>Carnegiea</taxon>
    </lineage>
</organism>
<dbReference type="AlphaFoldDB" id="A0A9Q1GV43"/>
<evidence type="ECO:0000313" key="2">
    <source>
        <dbReference type="Proteomes" id="UP001153076"/>
    </source>
</evidence>
<keyword evidence="2" id="KW-1185">Reference proteome</keyword>
<name>A0A9Q1GV43_9CARY</name>